<sequence>MAARLPLRTSRPPPSAVAAAPALHVATRIHPLGRRGPPPSVSLRMQQARKRDPPFRSNCAQRAEEPEQEPEPEHHESDKAASSGNCELVDMMLKRVQAAKAEMGIFLCSPTNASISMTFIKPETPTPPDMFVAEKERMSSWLTSSRATEDVGEMASMVCECTHEALNLASLVMDIARLRPGTIQFCQHTVDQMVRTYAAIFCNVAEDVYYKKFNTETAFSFLGALRGLGAICHILAQDTASNLKDGRFKDSITNRMCELSQFSDKMMKYSEGVIVKIDPQQYPRKATGVLLEGLHHARVYVSLLAECRESALGYLKASYMMLLLPKNTDALKNKDMDALLQRYFDLFTGPLTDLTLKALVALCGLEDPGQVGQEMA</sequence>
<accession>A0AAQ3WSR0</accession>
<organism evidence="2 3">
    <name type="scientific">Paspalum notatum var. saurae</name>
    <dbReference type="NCBI Taxonomy" id="547442"/>
    <lineage>
        <taxon>Eukaryota</taxon>
        <taxon>Viridiplantae</taxon>
        <taxon>Streptophyta</taxon>
        <taxon>Embryophyta</taxon>
        <taxon>Tracheophyta</taxon>
        <taxon>Spermatophyta</taxon>
        <taxon>Magnoliopsida</taxon>
        <taxon>Liliopsida</taxon>
        <taxon>Poales</taxon>
        <taxon>Poaceae</taxon>
        <taxon>PACMAD clade</taxon>
        <taxon>Panicoideae</taxon>
        <taxon>Andropogonodae</taxon>
        <taxon>Paspaleae</taxon>
        <taxon>Paspalinae</taxon>
        <taxon>Paspalum</taxon>
    </lineage>
</organism>
<reference evidence="2 3" key="1">
    <citation type="submission" date="2024-02" db="EMBL/GenBank/DDBJ databases">
        <title>High-quality chromosome-scale genome assembly of Pensacola bahiagrass (Paspalum notatum Flugge var. saurae).</title>
        <authorList>
            <person name="Vega J.M."/>
            <person name="Podio M."/>
            <person name="Orjuela J."/>
            <person name="Siena L.A."/>
            <person name="Pessino S.C."/>
            <person name="Combes M.C."/>
            <person name="Mariac C."/>
            <person name="Albertini E."/>
            <person name="Pupilli F."/>
            <person name="Ortiz J.P.A."/>
            <person name="Leblanc O."/>
        </authorList>
    </citation>
    <scope>NUCLEOTIDE SEQUENCE [LARGE SCALE GENOMIC DNA]</scope>
    <source>
        <strain evidence="2">R1</strain>
        <tissue evidence="2">Leaf</tissue>
    </source>
</reference>
<dbReference type="EMBL" id="CP144748">
    <property type="protein sequence ID" value="WVZ72822.1"/>
    <property type="molecule type" value="Genomic_DNA"/>
</dbReference>
<proteinExistence type="predicted"/>
<gene>
    <name evidence="2" type="ORF">U9M48_021224</name>
</gene>
<dbReference type="AlphaFoldDB" id="A0AAQ3WSR0"/>
<feature type="compositionally biased region" description="Low complexity" evidence="1">
    <location>
        <begin position="1"/>
        <end position="22"/>
    </location>
</feature>
<keyword evidence="3" id="KW-1185">Reference proteome</keyword>
<name>A0AAQ3WSR0_PASNO</name>
<dbReference type="Proteomes" id="UP001341281">
    <property type="component" value="Chromosome 04"/>
</dbReference>
<feature type="region of interest" description="Disordered" evidence="1">
    <location>
        <begin position="1"/>
        <end position="83"/>
    </location>
</feature>
<evidence type="ECO:0000313" key="3">
    <source>
        <dbReference type="Proteomes" id="UP001341281"/>
    </source>
</evidence>
<evidence type="ECO:0000256" key="1">
    <source>
        <dbReference type="SAM" id="MobiDB-lite"/>
    </source>
</evidence>
<protein>
    <submittedName>
        <fullName evidence="2">Uncharacterized protein</fullName>
    </submittedName>
</protein>
<evidence type="ECO:0000313" key="2">
    <source>
        <dbReference type="EMBL" id="WVZ72822.1"/>
    </source>
</evidence>